<dbReference type="CDD" id="cd16914">
    <property type="entry name" value="EcfT"/>
    <property type="match status" value="1"/>
</dbReference>
<sequence length="748" mass="81066">MEQAVLSVKDLSVGYREGDPVVQSMNLELAPGSYTVLSGASGCGKTTLLYALCGLLTSSFEGWQQGDIFVDGIDPQQSAEGELACHIACVWQQPDAQMCARTLFHEPGLPRDYQCKEMSQTDALTEELLEWVGLSHLNSGSDPLQLSGGEQQRLALAAALAQGAKVLVLDEPAAALDQQALEQFLQALSRIRDRTGVTVLAVDHRPEKHRGLAERFILLDQEGTIVYDGDYEEVLDAGGDLLRRHDVRASSGGSISGVINNVADSSASPVVAAAIADGSEVVNAKGVFYQSSDGEMLLAPTDLCVRRGDVVALIGRNGSGKSTLLRCLVGMLTCGGVIVPGKKDRVESGIGWVAQRSSSVQLYGSVEATLVAAISRGRSESTAELSEQERNAVLEIAKEFRLQDLLHRHPMRLSGGQRQRLNIGAALLSQPVLLLLDEPTSAQDASGIASVVRALHEGRGSRGTIVVSHDREFLHQLHPTQTIELKLQEGSGLSESQAKKSSGREKDCLPLVHSLVLLLVAIAVWIAAARRTSLQELALLAVVLFVFGLLGSIRRQGIAKFLLRCVLIAAFCILSWVGFLPWVSDVQAQPWLNQQRMVGALLPAVQLSTLVLASVAVLPLVRGPELVDTLIGMLKVPYRFVDIALFGNRFMARIRRDMSFVQHQYRLTTRNAKRRIGLLRLVPVVTVASLRDSEQLADALDSRGFGASSTRTLRHYRPLTALDIAAGLGFFAFLLFLPSIAEFFWRLL</sequence>
<dbReference type="PANTHER" id="PTHR43553">
    <property type="entry name" value="HEAVY METAL TRANSPORTER"/>
    <property type="match status" value="1"/>
</dbReference>
<keyword evidence="7 9" id="KW-1133">Transmembrane helix</keyword>
<evidence type="ECO:0000313" key="11">
    <source>
        <dbReference type="EMBL" id="AGU14407.1"/>
    </source>
</evidence>
<evidence type="ECO:0000256" key="8">
    <source>
        <dbReference type="ARBA" id="ARBA00023136"/>
    </source>
</evidence>
<evidence type="ECO:0000256" key="1">
    <source>
        <dbReference type="ARBA" id="ARBA00004141"/>
    </source>
</evidence>
<feature type="domain" description="ABC transporter" evidence="10">
    <location>
        <begin position="282"/>
        <end position="514"/>
    </location>
</feature>
<gene>
    <name evidence="11" type="ORF">CARG_01050</name>
</gene>
<evidence type="ECO:0000259" key="10">
    <source>
        <dbReference type="PROSITE" id="PS50893"/>
    </source>
</evidence>
<evidence type="ECO:0000256" key="3">
    <source>
        <dbReference type="ARBA" id="ARBA00022448"/>
    </source>
</evidence>
<feature type="domain" description="ABC transporter" evidence="10">
    <location>
        <begin position="6"/>
        <end position="247"/>
    </location>
</feature>
<dbReference type="HOGENOM" id="CLU_371618_0_0_11"/>
<feature type="transmembrane region" description="Helical" evidence="9">
    <location>
        <begin position="534"/>
        <end position="554"/>
    </location>
</feature>
<keyword evidence="8 9" id="KW-0472">Membrane</keyword>
<dbReference type="GO" id="GO:0005524">
    <property type="term" value="F:ATP binding"/>
    <property type="evidence" value="ECO:0007669"/>
    <property type="project" value="UniProtKB-KW"/>
</dbReference>
<dbReference type="GO" id="GO:0042626">
    <property type="term" value="F:ATPase-coupled transmembrane transporter activity"/>
    <property type="evidence" value="ECO:0007669"/>
    <property type="project" value="TreeGrafter"/>
</dbReference>
<comment type="subcellular location">
    <subcellularLocation>
        <location evidence="1">Membrane</location>
        <topology evidence="1">Multi-pass membrane protein</topology>
    </subcellularLocation>
</comment>
<keyword evidence="5" id="KW-0547">Nucleotide-binding</keyword>
<dbReference type="OrthoDB" id="501320at2"/>
<feature type="transmembrane region" description="Helical" evidence="9">
    <location>
        <begin position="600"/>
        <end position="621"/>
    </location>
</feature>
<evidence type="ECO:0000256" key="5">
    <source>
        <dbReference type="ARBA" id="ARBA00022741"/>
    </source>
</evidence>
<name>U3GY48_9CORY</name>
<feature type="transmembrane region" description="Helical" evidence="9">
    <location>
        <begin position="561"/>
        <end position="580"/>
    </location>
</feature>
<reference evidence="11 12" key="1">
    <citation type="journal article" date="2013" name="Genome Announc.">
        <title>Whole-Genome Sequence of the Clinical Strain Corynebacterium argentoratense DSM 44202, Isolated from a Human Throat Specimen.</title>
        <authorList>
            <person name="Bomholt C."/>
            <person name="Glaub A."/>
            <person name="Gravermann K."/>
            <person name="Albersmeier A."/>
            <person name="Brinkrolf K."/>
            <person name="Ruckert C."/>
            <person name="Tauch A."/>
        </authorList>
    </citation>
    <scope>NUCLEOTIDE SEQUENCE [LARGE SCALE GENOMIC DNA]</scope>
    <source>
        <strain evidence="11">DSM 44202</strain>
    </source>
</reference>
<dbReference type="AlphaFoldDB" id="U3GY48"/>
<evidence type="ECO:0000256" key="7">
    <source>
        <dbReference type="ARBA" id="ARBA00022989"/>
    </source>
</evidence>
<dbReference type="InterPro" id="IPR003439">
    <property type="entry name" value="ABC_transporter-like_ATP-bd"/>
</dbReference>
<keyword evidence="6" id="KW-0067">ATP-binding</keyword>
<dbReference type="InterPro" id="IPR050095">
    <property type="entry name" value="ECF_ABC_transporter_ATP-bd"/>
</dbReference>
<evidence type="ECO:0000256" key="9">
    <source>
        <dbReference type="SAM" id="Phobius"/>
    </source>
</evidence>
<evidence type="ECO:0000313" key="12">
    <source>
        <dbReference type="Proteomes" id="UP000016943"/>
    </source>
</evidence>
<dbReference type="PROSITE" id="PS00211">
    <property type="entry name" value="ABC_TRANSPORTER_1"/>
    <property type="match status" value="2"/>
</dbReference>
<keyword evidence="3" id="KW-0813">Transport</keyword>
<dbReference type="Proteomes" id="UP000016943">
    <property type="component" value="Chromosome"/>
</dbReference>
<accession>U3GY48</accession>
<keyword evidence="12" id="KW-1185">Reference proteome</keyword>
<comment type="similarity">
    <text evidence="2">Belongs to the ABC transporter superfamily.</text>
</comment>
<feature type="transmembrane region" description="Helical" evidence="9">
    <location>
        <begin position="721"/>
        <end position="745"/>
    </location>
</feature>
<dbReference type="PATRIC" id="fig|1348662.3.peg.204"/>
<dbReference type="SUPFAM" id="SSF52540">
    <property type="entry name" value="P-loop containing nucleoside triphosphate hydrolases"/>
    <property type="match status" value="2"/>
</dbReference>
<evidence type="ECO:0000256" key="6">
    <source>
        <dbReference type="ARBA" id="ARBA00022840"/>
    </source>
</evidence>
<dbReference type="Gene3D" id="3.40.50.300">
    <property type="entry name" value="P-loop containing nucleotide triphosphate hydrolases"/>
    <property type="match status" value="2"/>
</dbReference>
<dbReference type="SMART" id="SM00382">
    <property type="entry name" value="AAA"/>
    <property type="match status" value="2"/>
</dbReference>
<evidence type="ECO:0000256" key="4">
    <source>
        <dbReference type="ARBA" id="ARBA00022692"/>
    </source>
</evidence>
<dbReference type="STRING" id="1348662.CARG_01050"/>
<dbReference type="KEGG" id="caz:CARG_01050"/>
<dbReference type="PROSITE" id="PS50893">
    <property type="entry name" value="ABC_TRANSPORTER_2"/>
    <property type="match status" value="2"/>
</dbReference>
<dbReference type="InterPro" id="IPR015856">
    <property type="entry name" value="ABC_transpr_CbiO/EcfA_su"/>
</dbReference>
<dbReference type="CDD" id="cd03225">
    <property type="entry name" value="ABC_cobalt_CbiO_domain1"/>
    <property type="match status" value="1"/>
</dbReference>
<dbReference type="Pfam" id="PF00005">
    <property type="entry name" value="ABC_tran"/>
    <property type="match status" value="2"/>
</dbReference>
<keyword evidence="4 9" id="KW-0812">Transmembrane</keyword>
<dbReference type="InterPro" id="IPR003593">
    <property type="entry name" value="AAA+_ATPase"/>
</dbReference>
<dbReference type="InterPro" id="IPR003339">
    <property type="entry name" value="ABC/ECF_trnsptr_transmembrane"/>
</dbReference>
<evidence type="ECO:0000256" key="2">
    <source>
        <dbReference type="ARBA" id="ARBA00005417"/>
    </source>
</evidence>
<protein>
    <recommendedName>
        <fullName evidence="10">ABC transporter domain-containing protein</fullName>
    </recommendedName>
</protein>
<organism evidence="11 12">
    <name type="scientific">Corynebacterium argentoratense DSM 44202</name>
    <dbReference type="NCBI Taxonomy" id="1348662"/>
    <lineage>
        <taxon>Bacteria</taxon>
        <taxon>Bacillati</taxon>
        <taxon>Actinomycetota</taxon>
        <taxon>Actinomycetes</taxon>
        <taxon>Mycobacteriales</taxon>
        <taxon>Corynebacteriaceae</taxon>
        <taxon>Corynebacterium</taxon>
    </lineage>
</organism>
<dbReference type="eggNOG" id="COG1129">
    <property type="taxonomic scope" value="Bacteria"/>
</dbReference>
<dbReference type="GO" id="GO:0016887">
    <property type="term" value="F:ATP hydrolysis activity"/>
    <property type="evidence" value="ECO:0007669"/>
    <property type="project" value="InterPro"/>
</dbReference>
<dbReference type="GO" id="GO:0043190">
    <property type="term" value="C:ATP-binding cassette (ABC) transporter complex"/>
    <property type="evidence" value="ECO:0007669"/>
    <property type="project" value="TreeGrafter"/>
</dbReference>
<feature type="transmembrane region" description="Helical" evidence="9">
    <location>
        <begin position="508"/>
        <end position="528"/>
    </location>
</feature>
<dbReference type="InterPro" id="IPR017871">
    <property type="entry name" value="ABC_transporter-like_CS"/>
</dbReference>
<dbReference type="InterPro" id="IPR027417">
    <property type="entry name" value="P-loop_NTPase"/>
</dbReference>
<proteinExistence type="inferred from homology"/>
<dbReference type="EMBL" id="CP006365">
    <property type="protein sequence ID" value="AGU14407.1"/>
    <property type="molecule type" value="Genomic_DNA"/>
</dbReference>